<dbReference type="Proteomes" id="UP001165342">
    <property type="component" value="Unassembled WGS sequence"/>
</dbReference>
<dbReference type="RefSeq" id="WP_249831209.1">
    <property type="nucleotide sequence ID" value="NZ_JAMGBE010000002.1"/>
</dbReference>
<dbReference type="EMBL" id="JAMGBE010000002">
    <property type="protein sequence ID" value="MCL6729733.1"/>
    <property type="molecule type" value="Genomic_DNA"/>
</dbReference>
<organism evidence="1 2">
    <name type="scientific">Sphingomonas hankyongi</name>
    <dbReference type="NCBI Taxonomy" id="2908209"/>
    <lineage>
        <taxon>Bacteria</taxon>
        <taxon>Pseudomonadati</taxon>
        <taxon>Pseudomonadota</taxon>
        <taxon>Alphaproteobacteria</taxon>
        <taxon>Sphingomonadales</taxon>
        <taxon>Sphingomonadaceae</taxon>
        <taxon>Sphingomonas</taxon>
    </lineage>
</organism>
<evidence type="ECO:0000313" key="1">
    <source>
        <dbReference type="EMBL" id="MCL6729733.1"/>
    </source>
</evidence>
<comment type="caution">
    <text evidence="1">The sequence shown here is derived from an EMBL/GenBank/DDBJ whole genome shotgun (WGS) entry which is preliminary data.</text>
</comment>
<dbReference type="Pfam" id="PF12915">
    <property type="entry name" value="DUF3833"/>
    <property type="match status" value="1"/>
</dbReference>
<sequence length="151" mass="17164">MTALAMLAAAATTTFNPVEFFQGQTHGDGTLKIIFQSPKRMSVDSQGSMEKDGSLVLKQTIHEPQKPPRTRYWRLRQTGPNRFEGTLTDAASAVRVDVVRERVRIRYKGKDNLDFDQWLAARGPKEVTNTMRVKRFGITVAHFDEVIRKLD</sequence>
<gene>
    <name evidence="1" type="ORF">LZ538_06650</name>
</gene>
<proteinExistence type="predicted"/>
<dbReference type="InterPro" id="IPR024409">
    <property type="entry name" value="DUF3833"/>
</dbReference>
<reference evidence="1" key="1">
    <citation type="submission" date="2022-05" db="EMBL/GenBank/DDBJ databases">
        <authorList>
            <person name="Jo J.-H."/>
            <person name="Im W.-T."/>
        </authorList>
    </citation>
    <scope>NUCLEOTIDE SEQUENCE</scope>
    <source>
        <strain evidence="1">SE220</strain>
    </source>
</reference>
<accession>A0ABT0S244</accession>
<name>A0ABT0S244_9SPHN</name>
<evidence type="ECO:0000313" key="2">
    <source>
        <dbReference type="Proteomes" id="UP001165342"/>
    </source>
</evidence>
<protein>
    <submittedName>
        <fullName evidence="1">DUF3833 domain-containing protein</fullName>
    </submittedName>
</protein>
<keyword evidence="2" id="KW-1185">Reference proteome</keyword>